<dbReference type="Gene3D" id="2.30.42.10">
    <property type="match status" value="1"/>
</dbReference>
<evidence type="ECO:0000256" key="2">
    <source>
        <dbReference type="ARBA" id="ARBA00022670"/>
    </source>
</evidence>
<dbReference type="GO" id="GO:0006508">
    <property type="term" value="P:proteolysis"/>
    <property type="evidence" value="ECO:0007669"/>
    <property type="project" value="UniProtKB-KW"/>
</dbReference>
<evidence type="ECO:0000256" key="4">
    <source>
        <dbReference type="SAM" id="MobiDB-lite"/>
    </source>
</evidence>
<name>A0A516Q0I8_9ACTN</name>
<feature type="transmembrane region" description="Helical" evidence="5">
    <location>
        <begin position="35"/>
        <end position="58"/>
    </location>
</feature>
<feature type="domain" description="PDZ" evidence="6">
    <location>
        <begin position="271"/>
        <end position="365"/>
    </location>
</feature>
<accession>A0A516Q0I8</accession>
<keyword evidence="5" id="KW-1133">Transmembrane helix</keyword>
<keyword evidence="3" id="KW-0378">Hydrolase</keyword>
<evidence type="ECO:0000313" key="7">
    <source>
        <dbReference type="EMBL" id="QDP96711.1"/>
    </source>
</evidence>
<dbReference type="InterPro" id="IPR051201">
    <property type="entry name" value="Chloro_Bact_Ser_Proteases"/>
</dbReference>
<dbReference type="CDD" id="cd06779">
    <property type="entry name" value="cpPDZ_Deg_HtrA-like"/>
    <property type="match status" value="1"/>
</dbReference>
<dbReference type="InterPro" id="IPR043504">
    <property type="entry name" value="Peptidase_S1_PA_chymotrypsin"/>
</dbReference>
<dbReference type="OrthoDB" id="9758917at2"/>
<dbReference type="Pfam" id="PF13365">
    <property type="entry name" value="Trypsin_2"/>
    <property type="match status" value="1"/>
</dbReference>
<keyword evidence="8" id="KW-1185">Reference proteome</keyword>
<evidence type="ECO:0000256" key="3">
    <source>
        <dbReference type="ARBA" id="ARBA00022801"/>
    </source>
</evidence>
<proteinExistence type="inferred from homology"/>
<dbReference type="InterPro" id="IPR036034">
    <property type="entry name" value="PDZ_sf"/>
</dbReference>
<reference evidence="7 8" key="1">
    <citation type="submission" date="2019-07" db="EMBL/GenBank/DDBJ databases">
        <title>Microlunatus dokdonensis sp. nov. isolated from the rhizospheric soil of the wild plant Elymus tsukushiensis.</title>
        <authorList>
            <person name="Ghim S.-Y."/>
            <person name="Hwang Y.-J."/>
            <person name="Son J.-S."/>
            <person name="Shin J.-H."/>
        </authorList>
    </citation>
    <scope>NUCLEOTIDE SEQUENCE [LARGE SCALE GENOMIC DNA]</scope>
    <source>
        <strain evidence="7 8">KUDC0627</strain>
    </source>
</reference>
<evidence type="ECO:0000313" key="8">
    <source>
        <dbReference type="Proteomes" id="UP000319263"/>
    </source>
</evidence>
<organism evidence="7 8">
    <name type="scientific">Microlunatus elymi</name>
    <dbReference type="NCBI Taxonomy" id="2596828"/>
    <lineage>
        <taxon>Bacteria</taxon>
        <taxon>Bacillati</taxon>
        <taxon>Actinomycetota</taxon>
        <taxon>Actinomycetes</taxon>
        <taxon>Propionibacteriales</taxon>
        <taxon>Propionibacteriaceae</taxon>
        <taxon>Microlunatus</taxon>
    </lineage>
</organism>
<evidence type="ECO:0000259" key="6">
    <source>
        <dbReference type="PROSITE" id="PS50106"/>
    </source>
</evidence>
<comment type="similarity">
    <text evidence="1">Belongs to the peptidase S1C family.</text>
</comment>
<dbReference type="RefSeq" id="WP_143986673.1">
    <property type="nucleotide sequence ID" value="NZ_CP041692.1"/>
</dbReference>
<dbReference type="InterPro" id="IPR001478">
    <property type="entry name" value="PDZ"/>
</dbReference>
<dbReference type="AlphaFoldDB" id="A0A516Q0I8"/>
<sequence>MADAQGIPSQPAPDGDSGRPDTTTAGRRSWPGWRWVVVGVVALALVAAGGVIGGLVALRLRPAFGTGCSVEQTAEQVLPTVVTLAVQGPSGGSNGSGQVIDNNGNVLTNDHVISPAGSSGTIDVIFNDGRTVRATVVGRAPELDLAVVHIQPERSTPVINIGSSEDLRVGEQVIALGAPLGLSNTVTTGIVSAIGRDVPVPADNGGQAVIAGAIQTDAAINPGNSGGALVDCSGDLVGVNTAIATVPNASGEAGGGNVGIGFAIPVDLAMQVADQLIAKGSFTPVYFGAETSPISPEAADRLGLDGGLVVLDVSSGGPAAQAGLKRGDVITAVDGKPTRSADSIWLITLTKKAGDRVRVQYTRGTEQKTATVTLADQP</sequence>
<dbReference type="InterPro" id="IPR009003">
    <property type="entry name" value="Peptidase_S1_PA"/>
</dbReference>
<dbReference type="KEGG" id="mik:FOE78_13040"/>
<dbReference type="SMART" id="SM00228">
    <property type="entry name" value="PDZ"/>
    <property type="match status" value="1"/>
</dbReference>
<dbReference type="GO" id="GO:0004252">
    <property type="term" value="F:serine-type endopeptidase activity"/>
    <property type="evidence" value="ECO:0007669"/>
    <property type="project" value="InterPro"/>
</dbReference>
<dbReference type="InterPro" id="IPR001940">
    <property type="entry name" value="Peptidase_S1C"/>
</dbReference>
<keyword evidence="5" id="KW-0812">Transmembrane</keyword>
<evidence type="ECO:0000256" key="1">
    <source>
        <dbReference type="ARBA" id="ARBA00010541"/>
    </source>
</evidence>
<gene>
    <name evidence="7" type="ORF">FOE78_13040</name>
</gene>
<protein>
    <submittedName>
        <fullName evidence="7">PDZ domain-containing protein</fullName>
    </submittedName>
</protein>
<evidence type="ECO:0000256" key="5">
    <source>
        <dbReference type="SAM" id="Phobius"/>
    </source>
</evidence>
<keyword evidence="5" id="KW-0472">Membrane</keyword>
<dbReference type="PRINTS" id="PR00834">
    <property type="entry name" value="PROTEASES2C"/>
</dbReference>
<dbReference type="Pfam" id="PF13180">
    <property type="entry name" value="PDZ_2"/>
    <property type="match status" value="1"/>
</dbReference>
<dbReference type="EMBL" id="CP041692">
    <property type="protein sequence ID" value="QDP96711.1"/>
    <property type="molecule type" value="Genomic_DNA"/>
</dbReference>
<dbReference type="Gene3D" id="2.40.10.10">
    <property type="entry name" value="Trypsin-like serine proteases"/>
    <property type="match status" value="2"/>
</dbReference>
<dbReference type="SUPFAM" id="SSF50494">
    <property type="entry name" value="Trypsin-like serine proteases"/>
    <property type="match status" value="1"/>
</dbReference>
<dbReference type="Proteomes" id="UP000319263">
    <property type="component" value="Chromosome"/>
</dbReference>
<keyword evidence="2" id="KW-0645">Protease</keyword>
<dbReference type="SUPFAM" id="SSF50156">
    <property type="entry name" value="PDZ domain-like"/>
    <property type="match status" value="1"/>
</dbReference>
<dbReference type="PANTHER" id="PTHR43343:SF3">
    <property type="entry name" value="PROTEASE DO-LIKE 8, CHLOROPLASTIC"/>
    <property type="match status" value="1"/>
</dbReference>
<dbReference type="PROSITE" id="PS50106">
    <property type="entry name" value="PDZ"/>
    <property type="match status" value="1"/>
</dbReference>
<feature type="region of interest" description="Disordered" evidence="4">
    <location>
        <begin position="1"/>
        <end position="28"/>
    </location>
</feature>
<dbReference type="PANTHER" id="PTHR43343">
    <property type="entry name" value="PEPTIDASE S12"/>
    <property type="match status" value="1"/>
</dbReference>